<sequence length="44" mass="4903">VKVGIKAVYTEKDLFILASWNDSTLSMVRGGSWESSPSLSQEVW</sequence>
<comment type="caution">
    <text evidence="1">The sequence shown here is derived from an EMBL/GenBank/DDBJ whole genome shotgun (WGS) entry which is preliminary data.</text>
</comment>
<dbReference type="AlphaFoldDB" id="A0A0F9GDA5"/>
<feature type="non-terminal residue" evidence="1">
    <location>
        <position position="1"/>
    </location>
</feature>
<organism evidence="1">
    <name type="scientific">marine sediment metagenome</name>
    <dbReference type="NCBI Taxonomy" id="412755"/>
    <lineage>
        <taxon>unclassified sequences</taxon>
        <taxon>metagenomes</taxon>
        <taxon>ecological metagenomes</taxon>
    </lineage>
</organism>
<dbReference type="EMBL" id="LAZR01026857">
    <property type="protein sequence ID" value="KKL67440.1"/>
    <property type="molecule type" value="Genomic_DNA"/>
</dbReference>
<accession>A0A0F9GDA5</accession>
<protein>
    <submittedName>
        <fullName evidence="1">Uncharacterized protein</fullName>
    </submittedName>
</protein>
<gene>
    <name evidence="1" type="ORF">LCGC14_2135000</name>
</gene>
<evidence type="ECO:0000313" key="1">
    <source>
        <dbReference type="EMBL" id="KKL67440.1"/>
    </source>
</evidence>
<name>A0A0F9GDA5_9ZZZZ</name>
<reference evidence="1" key="1">
    <citation type="journal article" date="2015" name="Nature">
        <title>Complex archaea that bridge the gap between prokaryotes and eukaryotes.</title>
        <authorList>
            <person name="Spang A."/>
            <person name="Saw J.H."/>
            <person name="Jorgensen S.L."/>
            <person name="Zaremba-Niedzwiedzka K."/>
            <person name="Martijn J."/>
            <person name="Lind A.E."/>
            <person name="van Eijk R."/>
            <person name="Schleper C."/>
            <person name="Guy L."/>
            <person name="Ettema T.J."/>
        </authorList>
    </citation>
    <scope>NUCLEOTIDE SEQUENCE</scope>
</reference>
<proteinExistence type="predicted"/>